<name>A0AA41ZJ15_9GAMM</name>
<feature type="chain" id="PRO_5041403104" evidence="2">
    <location>
        <begin position="22"/>
        <end position="125"/>
    </location>
</feature>
<accession>A0AA41ZJ15</accession>
<organism evidence="3 4">
    <name type="scientific">Larsenimonas rhizosphaerae</name>
    <dbReference type="NCBI Taxonomy" id="2944682"/>
    <lineage>
        <taxon>Bacteria</taxon>
        <taxon>Pseudomonadati</taxon>
        <taxon>Pseudomonadota</taxon>
        <taxon>Gammaproteobacteria</taxon>
        <taxon>Oceanospirillales</taxon>
        <taxon>Halomonadaceae</taxon>
        <taxon>Larsenimonas</taxon>
    </lineage>
</organism>
<sequence>MNKLIATAFCAALTLPTFAMAAQTGANDVSPTGDGQEYMGSQATDTATDGKTTPSTIGDNTGNMDTGRQGHSAQMQHEGSDANPDHAAQQPVTNTGRQGASAEMEATPTYGNDDPTKTGESPSAQ</sequence>
<keyword evidence="2" id="KW-0732">Signal</keyword>
<feature type="region of interest" description="Disordered" evidence="1">
    <location>
        <begin position="25"/>
        <end position="125"/>
    </location>
</feature>
<feature type="compositionally biased region" description="Polar residues" evidence="1">
    <location>
        <begin position="39"/>
        <end position="77"/>
    </location>
</feature>
<dbReference type="Proteomes" id="UP001165678">
    <property type="component" value="Unassembled WGS sequence"/>
</dbReference>
<gene>
    <name evidence="3" type="ORF">OQ287_11210</name>
</gene>
<feature type="signal peptide" evidence="2">
    <location>
        <begin position="1"/>
        <end position="21"/>
    </location>
</feature>
<comment type="caution">
    <text evidence="3">The sequence shown here is derived from an EMBL/GenBank/DDBJ whole genome shotgun (WGS) entry which is preliminary data.</text>
</comment>
<dbReference type="RefSeq" id="WP_250939242.1">
    <property type="nucleotide sequence ID" value="NZ_JAMLJK010000004.1"/>
</dbReference>
<dbReference type="EMBL" id="JAPIVE010000003">
    <property type="protein sequence ID" value="MCX2524808.1"/>
    <property type="molecule type" value="Genomic_DNA"/>
</dbReference>
<evidence type="ECO:0000256" key="2">
    <source>
        <dbReference type="SAM" id="SignalP"/>
    </source>
</evidence>
<reference evidence="3" key="1">
    <citation type="submission" date="2022-11" db="EMBL/GenBank/DDBJ databases">
        <title>Larsenimonas rhizosphaerae sp. nov., isolated from a tidal mudflat.</title>
        <authorList>
            <person name="Lee S.D."/>
            <person name="Kim I.S."/>
        </authorList>
    </citation>
    <scope>NUCLEOTIDE SEQUENCE</scope>
    <source>
        <strain evidence="3">GH2-1</strain>
    </source>
</reference>
<proteinExistence type="predicted"/>
<protein>
    <submittedName>
        <fullName evidence="3">Uncharacterized protein</fullName>
    </submittedName>
</protein>
<evidence type="ECO:0000313" key="4">
    <source>
        <dbReference type="Proteomes" id="UP001165678"/>
    </source>
</evidence>
<keyword evidence="4" id="KW-1185">Reference proteome</keyword>
<dbReference type="AlphaFoldDB" id="A0AA41ZJ15"/>
<evidence type="ECO:0000313" key="3">
    <source>
        <dbReference type="EMBL" id="MCX2524808.1"/>
    </source>
</evidence>
<evidence type="ECO:0000256" key="1">
    <source>
        <dbReference type="SAM" id="MobiDB-lite"/>
    </source>
</evidence>